<reference evidence="2 3" key="1">
    <citation type="journal article" date="1998" name="Science">
        <title>Genome sequence of the nematode C. elegans: a platform for investigating biology.</title>
        <authorList>
            <consortium name="The C. elegans sequencing consortium"/>
            <person name="Sulson J.E."/>
            <person name="Waterston R."/>
        </authorList>
    </citation>
    <scope>NUCLEOTIDE SEQUENCE [LARGE SCALE GENOMIC DNA]</scope>
    <source>
        <strain evidence="2 3">Bristol N2</strain>
    </source>
</reference>
<dbReference type="AlphaFoldDB" id="O44482"/>
<dbReference type="HOGENOM" id="CLU_776693_0_0_1"/>
<dbReference type="GeneID" id="184408"/>
<dbReference type="EMBL" id="BX284604">
    <property type="protein sequence ID" value="CCD62063.2"/>
    <property type="molecule type" value="Genomic_DNA"/>
</dbReference>
<dbReference type="WormBase" id="F13B6.2">
    <property type="protein sequence ID" value="CE47302"/>
    <property type="gene ID" value="WBGene00017417"/>
</dbReference>
<sequence length="358" mass="39213">MQTLVIFCISILLVLVNSKIHILDSKITEIPVKSGSRLYFLTNGNEADLKQITVKAAGSNINSNAYSYSIPSIDGSLNPLQFSVADTVILTKPEGNQASLSIYHDGISQDLNVFPVFEKSLIQFKSGRNVFFQVDAPNGKIMTITNLKIDHQNDGFLRAYSGSPAQQNGEQANPLPYQFFNSELYDNVNFYQQLDLPIDTFTMDPISTGVSYTVGFGQATTTLQSAGLVMTSGFPYSMKQTDVTYNVNRVGNQDVSLTMNPLFNRYESYDTNIIVKFASGTEQGSSFPSGLNGKMVASSSINSVEISSIGSFAIQYHLNTTTTNLEATTNQPLITTTKSTNVIHSGISCFVLFIFNFI</sequence>
<gene>
    <name evidence="2" type="ORF">CELE_F13B6.2</name>
    <name evidence="2 4" type="ORF">F13B6.2</name>
</gene>
<accession>O44482</accession>
<dbReference type="FunCoup" id="O44482">
    <property type="interactions" value="6"/>
</dbReference>
<evidence type="ECO:0000256" key="1">
    <source>
        <dbReference type="SAM" id="SignalP"/>
    </source>
</evidence>
<feature type="chain" id="PRO_5004158415" evidence="1">
    <location>
        <begin position="19"/>
        <end position="358"/>
    </location>
</feature>
<dbReference type="PeptideAtlas" id="O44482"/>
<dbReference type="AGR" id="WB:WBGene00017417"/>
<dbReference type="RefSeq" id="NP_501192.2">
    <property type="nucleotide sequence ID" value="NM_068791.2"/>
</dbReference>
<dbReference type="eggNOG" id="ENOG502TH8F">
    <property type="taxonomic scope" value="Eukaryota"/>
</dbReference>
<organism evidence="2 3">
    <name type="scientific">Caenorhabditis elegans</name>
    <dbReference type="NCBI Taxonomy" id="6239"/>
    <lineage>
        <taxon>Eukaryota</taxon>
        <taxon>Metazoa</taxon>
        <taxon>Ecdysozoa</taxon>
        <taxon>Nematoda</taxon>
        <taxon>Chromadorea</taxon>
        <taxon>Rhabditida</taxon>
        <taxon>Rhabditina</taxon>
        <taxon>Rhabditomorpha</taxon>
        <taxon>Rhabditoidea</taxon>
        <taxon>Rhabditidae</taxon>
        <taxon>Peloderinae</taxon>
        <taxon>Caenorhabditis</taxon>
    </lineage>
</organism>
<evidence type="ECO:0000313" key="3">
    <source>
        <dbReference type="Proteomes" id="UP000001940"/>
    </source>
</evidence>
<dbReference type="Proteomes" id="UP000001940">
    <property type="component" value="Chromosome IV"/>
</dbReference>
<keyword evidence="3" id="KW-1185">Reference proteome</keyword>
<evidence type="ECO:0000313" key="4">
    <source>
        <dbReference type="WormBase" id="F13B6.2"/>
    </source>
</evidence>
<dbReference type="InParanoid" id="O44482"/>
<dbReference type="OrthoDB" id="5823274at2759"/>
<dbReference type="KEGG" id="cel:CELE_F13B6.2"/>
<dbReference type="Bgee" id="WBGene00017417">
    <property type="expression patterns" value="Expressed in adult organism and 2 other cell types or tissues"/>
</dbReference>
<protein>
    <submittedName>
        <fullName evidence="2">CUB_2 domain-containing protein</fullName>
    </submittedName>
</protein>
<dbReference type="UCSC" id="F13B6.2">
    <property type="organism name" value="c. elegans"/>
</dbReference>
<dbReference type="OMA" id="EIHIFES"/>
<proteinExistence type="predicted"/>
<dbReference type="PaxDb" id="6239-F13B6.2"/>
<evidence type="ECO:0000313" key="2">
    <source>
        <dbReference type="EMBL" id="CCD62063.2"/>
    </source>
</evidence>
<dbReference type="CTD" id="184408"/>
<feature type="signal peptide" evidence="1">
    <location>
        <begin position="1"/>
        <end position="18"/>
    </location>
</feature>
<name>O44482_CAEEL</name>
<keyword evidence="1" id="KW-0732">Signal</keyword>